<dbReference type="AlphaFoldDB" id="A0A1H4H265"/>
<name>A0A1H4H265_9SPHI</name>
<keyword evidence="3" id="KW-1185">Reference proteome</keyword>
<keyword evidence="1" id="KW-0472">Membrane</keyword>
<dbReference type="EMBL" id="FNRA01000012">
    <property type="protein sequence ID" value="SEB15711.1"/>
    <property type="molecule type" value="Genomic_DNA"/>
</dbReference>
<evidence type="ECO:0000313" key="2">
    <source>
        <dbReference type="EMBL" id="SEB15711.1"/>
    </source>
</evidence>
<gene>
    <name evidence="2" type="ORF">SAMN05443550_112189</name>
</gene>
<accession>A0A1H4H265</accession>
<keyword evidence="1" id="KW-0812">Transmembrane</keyword>
<evidence type="ECO:0000256" key="1">
    <source>
        <dbReference type="SAM" id="Phobius"/>
    </source>
</evidence>
<feature type="transmembrane region" description="Helical" evidence="1">
    <location>
        <begin position="21"/>
        <end position="42"/>
    </location>
</feature>
<dbReference type="Proteomes" id="UP000198850">
    <property type="component" value="Unassembled WGS sequence"/>
</dbReference>
<reference evidence="2 3" key="1">
    <citation type="submission" date="2016-10" db="EMBL/GenBank/DDBJ databases">
        <authorList>
            <person name="de Groot N.N."/>
        </authorList>
    </citation>
    <scope>NUCLEOTIDE SEQUENCE [LARGE SCALE GENOMIC DNA]</scope>
    <source>
        <strain evidence="2 3">DSM 19033</strain>
    </source>
</reference>
<evidence type="ECO:0000313" key="3">
    <source>
        <dbReference type="Proteomes" id="UP000198850"/>
    </source>
</evidence>
<keyword evidence="1" id="KW-1133">Transmembrane helix</keyword>
<proteinExistence type="predicted"/>
<protein>
    <submittedName>
        <fullName evidence="2">Uncharacterized protein</fullName>
    </submittedName>
</protein>
<sequence>MDLQTFYKDQYDKSLASKSEINSSLSTHIGISTTLVAALFYATTNFDFNDNLILSVFFIDFHLSS</sequence>
<organism evidence="2 3">
    <name type="scientific">Pedobacter hartonius</name>
    <dbReference type="NCBI Taxonomy" id="425514"/>
    <lineage>
        <taxon>Bacteria</taxon>
        <taxon>Pseudomonadati</taxon>
        <taxon>Bacteroidota</taxon>
        <taxon>Sphingobacteriia</taxon>
        <taxon>Sphingobacteriales</taxon>
        <taxon>Sphingobacteriaceae</taxon>
        <taxon>Pedobacter</taxon>
    </lineage>
</organism>